<accession>A0ABY4VAD5</accession>
<keyword evidence="3" id="KW-1185">Reference proteome</keyword>
<feature type="chain" id="PRO_5046288937" description="AttH domain-containing protein" evidence="1">
    <location>
        <begin position="24"/>
        <end position="351"/>
    </location>
</feature>
<organism evidence="2 3">
    <name type="scientific">Microbulbifer variabilis</name>
    <dbReference type="NCBI Taxonomy" id="266805"/>
    <lineage>
        <taxon>Bacteria</taxon>
        <taxon>Pseudomonadati</taxon>
        <taxon>Pseudomonadota</taxon>
        <taxon>Gammaproteobacteria</taxon>
        <taxon>Cellvibrionales</taxon>
        <taxon>Microbulbiferaceae</taxon>
        <taxon>Microbulbifer</taxon>
    </lineage>
</organism>
<proteinExistence type="predicted"/>
<sequence length="351" mass="40258">MSYRNIFQVFVLFLFGSFSSLLSATTLEDLRAHTPTSDKTWAEQWFYNIAVPDVGYFKVSLQTYIAPDFEVPKPKAYIHLAFSPINGSTVKYDIFHDEVILVDPNNPDKFYYEVPGLIVADENHIDINYDYFDFTMRWNGDHHYYWHSNNPGRSPLGILKEIINFGPEWFVYTMGTPIQYSFSNGNVALMGLGFAQLDKGWFDKESSSGIVYTMGLSEELYFMFTGGKVNDTNIEMWIGRYISSDYDLIFYPAFNGLSVKRESNACEGYANVEFNKINYKLVVEAKADPDSFYSQDFPSDVIFGRGQVYMKSMQANVTFSLYKKGNLVEKITMPQGLLEFSGPLACEDFFN</sequence>
<gene>
    <name evidence="2" type="ORF">MJO52_18950</name>
</gene>
<reference evidence="2" key="1">
    <citation type="submission" date="2022-02" db="EMBL/GenBank/DDBJ databases">
        <title>Coral-associated bacteria.</title>
        <authorList>
            <person name="Tang K."/>
            <person name="Wang X."/>
        </authorList>
    </citation>
    <scope>NUCLEOTIDE SEQUENCE</scope>
    <source>
        <strain evidence="2">SCSIO 43006</strain>
    </source>
</reference>
<keyword evidence="1" id="KW-0732">Signal</keyword>
<evidence type="ECO:0000256" key="1">
    <source>
        <dbReference type="SAM" id="SignalP"/>
    </source>
</evidence>
<feature type="signal peptide" evidence="1">
    <location>
        <begin position="1"/>
        <end position="23"/>
    </location>
</feature>
<protein>
    <recommendedName>
        <fullName evidence="4">AttH domain-containing protein</fullName>
    </recommendedName>
</protein>
<evidence type="ECO:0000313" key="2">
    <source>
        <dbReference type="EMBL" id="USD21117.1"/>
    </source>
</evidence>
<dbReference type="Proteomes" id="UP001055658">
    <property type="component" value="Chromosome"/>
</dbReference>
<dbReference type="RefSeq" id="WP_252083520.1">
    <property type="nucleotide sequence ID" value="NZ_CP092418.1"/>
</dbReference>
<dbReference type="EMBL" id="CP092418">
    <property type="protein sequence ID" value="USD21117.1"/>
    <property type="molecule type" value="Genomic_DNA"/>
</dbReference>
<evidence type="ECO:0000313" key="3">
    <source>
        <dbReference type="Proteomes" id="UP001055658"/>
    </source>
</evidence>
<name>A0ABY4VAD5_9GAMM</name>
<evidence type="ECO:0008006" key="4">
    <source>
        <dbReference type="Google" id="ProtNLM"/>
    </source>
</evidence>